<dbReference type="Proteomes" id="UP001575652">
    <property type="component" value="Unassembled WGS sequence"/>
</dbReference>
<protein>
    <recommendedName>
        <fullName evidence="3">Asp23/Gls24 family envelope stress response protein</fullName>
    </recommendedName>
</protein>
<dbReference type="RefSeq" id="WP_373973152.1">
    <property type="nucleotide sequence ID" value="NZ_JBHDLJ010000016.1"/>
</dbReference>
<accession>A0ABV4UTC8</accession>
<evidence type="ECO:0000313" key="2">
    <source>
        <dbReference type="Proteomes" id="UP001575652"/>
    </source>
</evidence>
<sequence length="114" mass="11766">MSSPTQNPSIDEAARADAVAQVLALDGVAAVFPPTSAVVRSLATRTAAPHESLRVARPGGRFEARIDIGVEAGHRATDVAVAVQELVHRVFGGHGVELDCVAVTVLEHGAGRNP</sequence>
<organism evidence="1 2">
    <name type="scientific">Arthrobacter halodurans</name>
    <dbReference type="NCBI Taxonomy" id="516699"/>
    <lineage>
        <taxon>Bacteria</taxon>
        <taxon>Bacillati</taxon>
        <taxon>Actinomycetota</taxon>
        <taxon>Actinomycetes</taxon>
        <taxon>Micrococcales</taxon>
        <taxon>Micrococcaceae</taxon>
        <taxon>Arthrobacter</taxon>
    </lineage>
</organism>
<proteinExistence type="predicted"/>
<comment type="caution">
    <text evidence="1">The sequence shown here is derived from an EMBL/GenBank/DDBJ whole genome shotgun (WGS) entry which is preliminary data.</text>
</comment>
<dbReference type="EMBL" id="JBHDLJ010000016">
    <property type="protein sequence ID" value="MFB0835975.1"/>
    <property type="molecule type" value="Genomic_DNA"/>
</dbReference>
<reference evidence="1 2" key="1">
    <citation type="submission" date="2024-09" db="EMBL/GenBank/DDBJ databases">
        <authorList>
            <person name="Salinas-Garcia M.A."/>
            <person name="Prieme A."/>
        </authorList>
    </citation>
    <scope>NUCLEOTIDE SEQUENCE [LARGE SCALE GENOMIC DNA]</scope>
    <source>
        <strain evidence="1 2">DSM 21081</strain>
    </source>
</reference>
<evidence type="ECO:0008006" key="3">
    <source>
        <dbReference type="Google" id="ProtNLM"/>
    </source>
</evidence>
<gene>
    <name evidence="1" type="ORF">ACETWP_15400</name>
</gene>
<name>A0ABV4UTC8_9MICC</name>
<keyword evidence="2" id="KW-1185">Reference proteome</keyword>
<evidence type="ECO:0000313" key="1">
    <source>
        <dbReference type="EMBL" id="MFB0835975.1"/>
    </source>
</evidence>